<dbReference type="GO" id="GO:0046474">
    <property type="term" value="P:glycerophospholipid biosynthetic process"/>
    <property type="evidence" value="ECO:0007669"/>
    <property type="project" value="TreeGrafter"/>
</dbReference>
<dbReference type="InterPro" id="IPR043130">
    <property type="entry name" value="CDP-OH_PTrfase_TM_dom"/>
</dbReference>
<dbReference type="PIRSF" id="PIRSF000847">
    <property type="entry name" value="Phos_ph_gly_syn"/>
    <property type="match status" value="1"/>
</dbReference>
<dbReference type="Gene3D" id="1.20.120.1760">
    <property type="match status" value="1"/>
</dbReference>
<keyword evidence="4 12" id="KW-0808">Transferase</keyword>
<keyword evidence="10" id="KW-1208">Phospholipid metabolism</keyword>
<evidence type="ECO:0000256" key="1">
    <source>
        <dbReference type="ARBA" id="ARBA00004141"/>
    </source>
</evidence>
<dbReference type="NCBIfam" id="TIGR00560">
    <property type="entry name" value="pgsA"/>
    <property type="match status" value="1"/>
</dbReference>
<comment type="caution">
    <text evidence="13">The sequence shown here is derived from an EMBL/GenBank/DDBJ whole genome shotgun (WGS) entry which is preliminary data.</text>
</comment>
<dbReference type="UniPathway" id="UPA00085"/>
<evidence type="ECO:0000256" key="3">
    <source>
        <dbReference type="ARBA" id="ARBA00022516"/>
    </source>
</evidence>
<comment type="similarity">
    <text evidence="2 12">Belongs to the CDP-alcohol phosphatidyltransferase class-I family.</text>
</comment>
<keyword evidence="9" id="KW-0594">Phospholipid biosynthesis</keyword>
<dbReference type="Pfam" id="PF01066">
    <property type="entry name" value="CDP-OH_P_transf"/>
    <property type="match status" value="1"/>
</dbReference>
<dbReference type="Proteomes" id="UP000177876">
    <property type="component" value="Unassembled WGS sequence"/>
</dbReference>
<dbReference type="InterPro" id="IPR004570">
    <property type="entry name" value="Phosphatidylglycerol_P_synth"/>
</dbReference>
<keyword evidence="7" id="KW-0443">Lipid metabolism</keyword>
<name>A0A1F2WGR2_9ACTN</name>
<evidence type="ECO:0000256" key="5">
    <source>
        <dbReference type="ARBA" id="ARBA00022692"/>
    </source>
</evidence>
<keyword evidence="6" id="KW-1133">Transmembrane helix</keyword>
<dbReference type="STRING" id="1797197.A2Y75_04770"/>
<comment type="subcellular location">
    <subcellularLocation>
        <location evidence="1">Membrane</location>
        <topology evidence="1">Multi-pass membrane protein</topology>
    </subcellularLocation>
</comment>
<dbReference type="GO" id="GO:0008444">
    <property type="term" value="F:CDP-diacylglycerol-glycerol-3-phosphate 3-phosphatidyltransferase activity"/>
    <property type="evidence" value="ECO:0007669"/>
    <property type="project" value="UniProtKB-UniRule"/>
</dbReference>
<dbReference type="InterPro" id="IPR050324">
    <property type="entry name" value="CDP-alcohol_PTase-I"/>
</dbReference>
<accession>A0A1F2WGR2</accession>
<dbReference type="AlphaFoldDB" id="A0A1F2WGR2"/>
<keyword evidence="8" id="KW-0472">Membrane</keyword>
<dbReference type="PANTHER" id="PTHR14269:SF11">
    <property type="entry name" value="CDP-DIACYLGLYCEROL--GLYCEROL-3-PHOSPHATE 3-PHOSPHATIDYLTRANSFERASE"/>
    <property type="match status" value="1"/>
</dbReference>
<dbReference type="PROSITE" id="PS00379">
    <property type="entry name" value="CDP_ALCOHOL_P_TRANSF"/>
    <property type="match status" value="1"/>
</dbReference>
<evidence type="ECO:0000256" key="12">
    <source>
        <dbReference type="RuleBase" id="RU003750"/>
    </source>
</evidence>
<evidence type="ECO:0000313" key="14">
    <source>
        <dbReference type="Proteomes" id="UP000177876"/>
    </source>
</evidence>
<organism evidence="13 14">
    <name type="scientific">Candidatus Solincola sediminis</name>
    <dbReference type="NCBI Taxonomy" id="1797199"/>
    <lineage>
        <taxon>Bacteria</taxon>
        <taxon>Bacillati</taxon>
        <taxon>Actinomycetota</taxon>
        <taxon>Candidatus Geothermincolia</taxon>
        <taxon>Candidatus Geothermincolales</taxon>
        <taxon>Candidatus Geothermincolaceae</taxon>
        <taxon>Candidatus Solincola</taxon>
    </lineage>
</organism>
<reference evidence="13 14" key="1">
    <citation type="journal article" date="2016" name="Nat. Commun.">
        <title>Thousands of microbial genomes shed light on interconnected biogeochemical processes in an aquifer system.</title>
        <authorList>
            <person name="Anantharaman K."/>
            <person name="Brown C.T."/>
            <person name="Hug L.A."/>
            <person name="Sharon I."/>
            <person name="Castelle C.J."/>
            <person name="Probst A.J."/>
            <person name="Thomas B.C."/>
            <person name="Singh A."/>
            <person name="Wilkins M.J."/>
            <person name="Karaoz U."/>
            <person name="Brodie E.L."/>
            <person name="Williams K.H."/>
            <person name="Hubbard S.S."/>
            <person name="Banfield J.F."/>
        </authorList>
    </citation>
    <scope>NUCLEOTIDE SEQUENCE [LARGE SCALE GENOMIC DNA]</scope>
</reference>
<evidence type="ECO:0000256" key="7">
    <source>
        <dbReference type="ARBA" id="ARBA00023098"/>
    </source>
</evidence>
<keyword evidence="5" id="KW-0812">Transmembrane</keyword>
<dbReference type="EMBL" id="MELK01000050">
    <property type="protein sequence ID" value="OFW56047.1"/>
    <property type="molecule type" value="Genomic_DNA"/>
</dbReference>
<gene>
    <name evidence="13" type="ORF">A2Y75_04770</name>
</gene>
<sequence>MNLPNSITALRILLAPVIACLLLEDDRLRNSLAAGTIGVAALTDFLDGYVARKQSKVTRMGQWFDPLADKICFSTAFAMLAAKQRLPRWVPGVIIGREVLITLFRAYAGARGSSVPASIWGKLKTNSQLMTLLLIAMHPDTDWYESAKNASVAVTIALTLYSGYDYIHKAGKYLAQPGEKDA</sequence>
<dbReference type="EC" id="2.7.8.5" evidence="11"/>
<evidence type="ECO:0000256" key="2">
    <source>
        <dbReference type="ARBA" id="ARBA00010441"/>
    </source>
</evidence>
<evidence type="ECO:0000256" key="4">
    <source>
        <dbReference type="ARBA" id="ARBA00022679"/>
    </source>
</evidence>
<dbReference type="PANTHER" id="PTHR14269">
    <property type="entry name" value="CDP-DIACYLGLYCEROL--GLYCEROL-3-PHOSPHATE 3-PHOSPHATIDYLTRANSFERASE-RELATED"/>
    <property type="match status" value="1"/>
</dbReference>
<dbReference type="GO" id="GO:0016020">
    <property type="term" value="C:membrane"/>
    <property type="evidence" value="ECO:0007669"/>
    <property type="project" value="UniProtKB-SubCell"/>
</dbReference>
<evidence type="ECO:0000256" key="10">
    <source>
        <dbReference type="ARBA" id="ARBA00023264"/>
    </source>
</evidence>
<keyword evidence="3" id="KW-0444">Lipid biosynthesis</keyword>
<evidence type="ECO:0000256" key="9">
    <source>
        <dbReference type="ARBA" id="ARBA00023209"/>
    </source>
</evidence>
<evidence type="ECO:0000313" key="13">
    <source>
        <dbReference type="EMBL" id="OFW56047.1"/>
    </source>
</evidence>
<dbReference type="InterPro" id="IPR000462">
    <property type="entry name" value="CDP-OH_P_trans"/>
</dbReference>
<evidence type="ECO:0000256" key="8">
    <source>
        <dbReference type="ARBA" id="ARBA00023136"/>
    </source>
</evidence>
<protein>
    <recommendedName>
        <fullName evidence="11">CDP-diacylglycerol--glycerol-3-phosphate 3-phosphatidyltransferase</fullName>
        <ecNumber evidence="11">2.7.8.5</ecNumber>
    </recommendedName>
</protein>
<evidence type="ECO:0000256" key="11">
    <source>
        <dbReference type="NCBIfam" id="TIGR00560"/>
    </source>
</evidence>
<dbReference type="InterPro" id="IPR048254">
    <property type="entry name" value="CDP_ALCOHOL_P_TRANSF_CS"/>
</dbReference>
<evidence type="ECO:0000256" key="6">
    <source>
        <dbReference type="ARBA" id="ARBA00022989"/>
    </source>
</evidence>
<proteinExistence type="inferred from homology"/>